<dbReference type="HOGENOM" id="CLU_1514753_0_0_9"/>
<dbReference type="PATRIC" id="fig|568816.4.peg.1774"/>
<dbReference type="EMBL" id="CP003058">
    <property type="protein sequence ID" value="AEQ23038.1"/>
    <property type="molecule type" value="Genomic_DNA"/>
</dbReference>
<evidence type="ECO:0000313" key="2">
    <source>
        <dbReference type="Proteomes" id="UP000007093"/>
    </source>
</evidence>
<organism evidence="1 2">
    <name type="scientific">Acidaminococcus intestini (strain RyC-MR95)</name>
    <dbReference type="NCBI Taxonomy" id="568816"/>
    <lineage>
        <taxon>Bacteria</taxon>
        <taxon>Bacillati</taxon>
        <taxon>Bacillota</taxon>
        <taxon>Negativicutes</taxon>
        <taxon>Acidaminococcales</taxon>
        <taxon>Acidaminococcaceae</taxon>
        <taxon>Acidaminococcus</taxon>
    </lineage>
</organism>
<keyword evidence="2" id="KW-1185">Reference proteome</keyword>
<name>G4Q3X2_ACIIR</name>
<dbReference type="InParanoid" id="G4Q3X2"/>
<protein>
    <submittedName>
        <fullName evidence="1">Uncharacterized protein</fullName>
    </submittedName>
</protein>
<accession>G4Q3X2</accession>
<sequence length="177" mass="20346">MRPSEYLETAKRLYYNLREADAREADRLGMKCLAYVFASIWHSKEVYGVWKGHVLLAVTGVSEEFNYPDGDKATCVWCLGTEDLDHHRRDFVRYAPSILSYFTAKYGRLGNFINKENKAALLWIRRMGATFKDPVRIVNGIFLPFVIERSERLDVWSDRSLDGCHDSDAGKTAEPTV</sequence>
<dbReference type="AlphaFoldDB" id="G4Q3X2"/>
<dbReference type="STRING" id="568816.Acin_1827"/>
<dbReference type="KEGG" id="ain:Acin_1827"/>
<reference evidence="1 2" key="1">
    <citation type="journal article" date="2011" name="J. Bacteriol.">
        <title>Complete genome sequence of Acidaminococcus intestini RYC-MR95, a Gram-negative bacterium from the phylum Firmicutes.</title>
        <authorList>
            <person name="D'Auria G."/>
            <person name="Galan J.C."/>
            <person name="Rodriguez-Alcayna M."/>
            <person name="Moya A."/>
            <person name="Baquero F."/>
            <person name="Latorre A."/>
        </authorList>
    </citation>
    <scope>NUCLEOTIDE SEQUENCE [LARGE SCALE GENOMIC DNA]</scope>
    <source>
        <strain evidence="1 2">RyC-MR95</strain>
    </source>
</reference>
<evidence type="ECO:0000313" key="1">
    <source>
        <dbReference type="EMBL" id="AEQ23038.1"/>
    </source>
</evidence>
<gene>
    <name evidence="1" type="ordered locus">Acin_1827</name>
</gene>
<proteinExistence type="predicted"/>
<dbReference type="Proteomes" id="UP000007093">
    <property type="component" value="Chromosome"/>
</dbReference>